<gene>
    <name evidence="1" type="ORF">AWRI1631_110670</name>
</gene>
<proteinExistence type="predicted"/>
<protein>
    <submittedName>
        <fullName evidence="1">Uncharacterized protein</fullName>
    </submittedName>
</protein>
<sequence>FLSVKIPLLKLIDKVLLLLQETTSTGSLASFTSAVAWTWPSLT</sequence>
<comment type="caution">
    <text evidence="1">The sequence shown here is derived from an EMBL/GenBank/DDBJ whole genome shotgun (WGS) entry which is preliminary data.</text>
</comment>
<evidence type="ECO:0000313" key="1">
    <source>
        <dbReference type="EMBL" id="EDZ71041.1"/>
    </source>
</evidence>
<evidence type="ECO:0000313" key="2">
    <source>
        <dbReference type="Proteomes" id="UP000008988"/>
    </source>
</evidence>
<name>B5VM03_YEAS6</name>
<feature type="non-terminal residue" evidence="1">
    <location>
        <position position="1"/>
    </location>
</feature>
<dbReference type="AlphaFoldDB" id="B5VM03"/>
<dbReference type="EMBL" id="ABSV01001437">
    <property type="protein sequence ID" value="EDZ71041.1"/>
    <property type="molecule type" value="Genomic_DNA"/>
</dbReference>
<dbReference type="Proteomes" id="UP000008988">
    <property type="component" value="Unassembled WGS sequence"/>
</dbReference>
<reference evidence="1 2" key="1">
    <citation type="journal article" date="2008" name="FEMS Yeast Res.">
        <title>Comparative genome analysis of a Saccharomyces cerevisiae wine strain.</title>
        <authorList>
            <person name="Borneman A.R."/>
            <person name="Forgan A.H."/>
            <person name="Pretorius I.S."/>
            <person name="Chambers P.J."/>
        </authorList>
    </citation>
    <scope>NUCLEOTIDE SEQUENCE [LARGE SCALE GENOMIC DNA]</scope>
    <source>
        <strain evidence="1 2">AWRI1631</strain>
    </source>
</reference>
<accession>B5VM03</accession>
<organism evidence="1 2">
    <name type="scientific">Saccharomyces cerevisiae (strain AWRI1631)</name>
    <name type="common">Baker's yeast</name>
    <dbReference type="NCBI Taxonomy" id="545124"/>
    <lineage>
        <taxon>Eukaryota</taxon>
        <taxon>Fungi</taxon>
        <taxon>Dikarya</taxon>
        <taxon>Ascomycota</taxon>
        <taxon>Saccharomycotina</taxon>
        <taxon>Saccharomycetes</taxon>
        <taxon>Saccharomycetales</taxon>
        <taxon>Saccharomycetaceae</taxon>
        <taxon>Saccharomyces</taxon>
    </lineage>
</organism>